<dbReference type="OrthoDB" id="1641132at2759"/>
<dbReference type="EMBL" id="PSQE01000004">
    <property type="protein sequence ID" value="RHN59570.1"/>
    <property type="molecule type" value="Genomic_DNA"/>
</dbReference>
<reference evidence="9 13" key="1">
    <citation type="journal article" date="2011" name="Nature">
        <title>The Medicago genome provides insight into the evolution of rhizobial symbioses.</title>
        <authorList>
            <person name="Young N.D."/>
            <person name="Debelle F."/>
            <person name="Oldroyd G.E."/>
            <person name="Geurts R."/>
            <person name="Cannon S.B."/>
            <person name="Udvardi M.K."/>
            <person name="Benedito V.A."/>
            <person name="Mayer K.F."/>
            <person name="Gouzy J."/>
            <person name="Schoof H."/>
            <person name="Van de Peer Y."/>
            <person name="Proost S."/>
            <person name="Cook D.R."/>
            <person name="Meyers B.C."/>
            <person name="Spannagl M."/>
            <person name="Cheung F."/>
            <person name="De Mita S."/>
            <person name="Krishnakumar V."/>
            <person name="Gundlach H."/>
            <person name="Zhou S."/>
            <person name="Mudge J."/>
            <person name="Bharti A.K."/>
            <person name="Murray J.D."/>
            <person name="Naoumkina M.A."/>
            <person name="Rosen B."/>
            <person name="Silverstein K.A."/>
            <person name="Tang H."/>
            <person name="Rombauts S."/>
            <person name="Zhao P.X."/>
            <person name="Zhou P."/>
            <person name="Barbe V."/>
            <person name="Bardou P."/>
            <person name="Bechner M."/>
            <person name="Bellec A."/>
            <person name="Berger A."/>
            <person name="Berges H."/>
            <person name="Bidwell S."/>
            <person name="Bisseling T."/>
            <person name="Choisne N."/>
            <person name="Couloux A."/>
            <person name="Denny R."/>
            <person name="Deshpande S."/>
            <person name="Dai X."/>
            <person name="Doyle J.J."/>
            <person name="Dudez A.M."/>
            <person name="Farmer A.D."/>
            <person name="Fouteau S."/>
            <person name="Franken C."/>
            <person name="Gibelin C."/>
            <person name="Gish J."/>
            <person name="Goldstein S."/>
            <person name="Gonzalez A.J."/>
            <person name="Green P.J."/>
            <person name="Hallab A."/>
            <person name="Hartog M."/>
            <person name="Hua A."/>
            <person name="Humphray S.J."/>
            <person name="Jeong D.H."/>
            <person name="Jing Y."/>
            <person name="Jocker A."/>
            <person name="Kenton S.M."/>
            <person name="Kim D.J."/>
            <person name="Klee K."/>
            <person name="Lai H."/>
            <person name="Lang C."/>
            <person name="Lin S."/>
            <person name="Macmil S.L."/>
            <person name="Magdelenat G."/>
            <person name="Matthews L."/>
            <person name="McCorrison J."/>
            <person name="Monaghan E.L."/>
            <person name="Mun J.H."/>
            <person name="Najar F.Z."/>
            <person name="Nicholson C."/>
            <person name="Noirot C."/>
            <person name="O'Bleness M."/>
            <person name="Paule C.R."/>
            <person name="Poulain J."/>
            <person name="Prion F."/>
            <person name="Qin B."/>
            <person name="Qu C."/>
            <person name="Retzel E.F."/>
            <person name="Riddle C."/>
            <person name="Sallet E."/>
            <person name="Samain S."/>
            <person name="Samson N."/>
            <person name="Sanders I."/>
            <person name="Saurat O."/>
            <person name="Scarpelli C."/>
            <person name="Schiex T."/>
            <person name="Segurens B."/>
            <person name="Severin A.J."/>
            <person name="Sherrier D.J."/>
            <person name="Shi R."/>
            <person name="Sims S."/>
            <person name="Singer S.R."/>
            <person name="Sinharoy S."/>
            <person name="Sterck L."/>
            <person name="Viollet A."/>
            <person name="Wang B.B."/>
            <person name="Wang K."/>
            <person name="Wang M."/>
            <person name="Wang X."/>
            <person name="Warfsmann J."/>
            <person name="Weissenbach J."/>
            <person name="White D.D."/>
            <person name="White J.D."/>
            <person name="Wiley G.B."/>
            <person name="Wincker P."/>
            <person name="Xing Y."/>
            <person name="Yang L."/>
            <person name="Yao Z."/>
            <person name="Ying F."/>
            <person name="Zhai J."/>
            <person name="Zhou L."/>
            <person name="Zuber A."/>
            <person name="Denarie J."/>
            <person name="Dixon R.A."/>
            <person name="May G.D."/>
            <person name="Schwartz D.C."/>
            <person name="Rogers J."/>
            <person name="Quetier F."/>
            <person name="Town C.D."/>
            <person name="Roe B.A."/>
        </authorList>
    </citation>
    <scope>NUCLEOTIDE SEQUENCE [LARGE SCALE GENOMIC DNA]</scope>
    <source>
        <strain evidence="9">A17</strain>
        <strain evidence="12 13">cv. Jemalong A17</strain>
    </source>
</reference>
<dbReference type="EnsemblPlants" id="KEH29295">
    <property type="protein sequence ID" value="KEH29295"/>
    <property type="gene ID" value="MTR_4g033230"/>
</dbReference>
<evidence type="ECO:0000313" key="12">
    <source>
        <dbReference type="EnsemblPlants" id="KEH29295"/>
    </source>
</evidence>
<dbReference type="InterPro" id="IPR025423">
    <property type="entry name" value="TMEM205-like"/>
</dbReference>
<evidence type="ECO:0000256" key="4">
    <source>
        <dbReference type="ARBA" id="ARBA00023136"/>
    </source>
</evidence>
<evidence type="ECO:0000313" key="13">
    <source>
        <dbReference type="Proteomes" id="UP000002051"/>
    </source>
</evidence>
<feature type="transmembrane region" description="Helical" evidence="6">
    <location>
        <begin position="277"/>
        <end position="296"/>
    </location>
</feature>
<feature type="region of interest" description="Disordered" evidence="5">
    <location>
        <begin position="345"/>
        <end position="394"/>
    </location>
</feature>
<feature type="transmembrane region" description="Helical" evidence="6">
    <location>
        <begin position="411"/>
        <end position="431"/>
    </location>
</feature>
<evidence type="ECO:0000256" key="1">
    <source>
        <dbReference type="ARBA" id="ARBA00004370"/>
    </source>
</evidence>
<feature type="compositionally biased region" description="Low complexity" evidence="5">
    <location>
        <begin position="373"/>
        <end position="386"/>
    </location>
</feature>
<comment type="subcellular location">
    <subcellularLocation>
        <location evidence="1">Membrane</location>
    </subcellularLocation>
</comment>
<evidence type="ECO:0000256" key="2">
    <source>
        <dbReference type="ARBA" id="ARBA00022692"/>
    </source>
</evidence>
<dbReference type="EnsemblPlants" id="KEH29297">
    <property type="protein sequence ID" value="KEH29297"/>
    <property type="gene ID" value="MTR_4g033265"/>
</dbReference>
<organism evidence="9 13">
    <name type="scientific">Medicago truncatula</name>
    <name type="common">Barrel medic</name>
    <name type="synonym">Medicago tribuloides</name>
    <dbReference type="NCBI Taxonomy" id="3880"/>
    <lineage>
        <taxon>Eukaryota</taxon>
        <taxon>Viridiplantae</taxon>
        <taxon>Streptophyta</taxon>
        <taxon>Embryophyta</taxon>
        <taxon>Tracheophyta</taxon>
        <taxon>Spermatophyta</taxon>
        <taxon>Magnoliopsida</taxon>
        <taxon>eudicotyledons</taxon>
        <taxon>Gunneridae</taxon>
        <taxon>Pentapetalae</taxon>
        <taxon>rosids</taxon>
        <taxon>fabids</taxon>
        <taxon>Fabales</taxon>
        <taxon>Fabaceae</taxon>
        <taxon>Papilionoideae</taxon>
        <taxon>50 kb inversion clade</taxon>
        <taxon>NPAAA clade</taxon>
        <taxon>Hologalegina</taxon>
        <taxon>IRL clade</taxon>
        <taxon>Trifolieae</taxon>
        <taxon>Medicago</taxon>
    </lineage>
</organism>
<evidence type="ECO:0000256" key="6">
    <source>
        <dbReference type="SAM" id="Phobius"/>
    </source>
</evidence>
<dbReference type="Gene3D" id="1.10.287.700">
    <property type="entry name" value="Helix hairpin bin"/>
    <property type="match status" value="1"/>
</dbReference>
<dbReference type="STRING" id="3880.A0A072UTU9"/>
<evidence type="ECO:0000259" key="8">
    <source>
        <dbReference type="Pfam" id="PF13664"/>
    </source>
</evidence>
<evidence type="ECO:0000256" key="3">
    <source>
        <dbReference type="ARBA" id="ARBA00022989"/>
    </source>
</evidence>
<evidence type="ECO:0000313" key="10">
    <source>
        <dbReference type="EMBL" id="KEH29297.1"/>
    </source>
</evidence>
<evidence type="ECO:0000313" key="9">
    <source>
        <dbReference type="EMBL" id="KEH29295.1"/>
    </source>
</evidence>
<name>A0A072UTU9_MEDTR</name>
<feature type="compositionally biased region" description="Basic and acidic residues" evidence="5">
    <location>
        <begin position="345"/>
        <end position="372"/>
    </location>
</feature>
<dbReference type="Proteomes" id="UP000265566">
    <property type="component" value="Chromosome 4"/>
</dbReference>
<dbReference type="Proteomes" id="UP000002051">
    <property type="component" value="Chromosome 4"/>
</dbReference>
<dbReference type="PANTHER" id="PTHR47652">
    <property type="entry name" value="MITOCHONDRIAL IMPORT INNER MEMBRANE TRANSLOCASE SUBUNIT TIM44"/>
    <property type="match status" value="1"/>
</dbReference>
<feature type="transmembrane region" description="Helical" evidence="6">
    <location>
        <begin position="308"/>
        <end position="327"/>
    </location>
</feature>
<accession>A0A072UTU9</accession>
<dbReference type="GO" id="GO:0016020">
    <property type="term" value="C:membrane"/>
    <property type="evidence" value="ECO:0007669"/>
    <property type="project" value="UniProtKB-SubCell"/>
</dbReference>
<proteinExistence type="predicted"/>
<feature type="signal peptide" evidence="7">
    <location>
        <begin position="1"/>
        <end position="17"/>
    </location>
</feature>
<dbReference type="Gramene" id="rna21616">
    <property type="protein sequence ID" value="RHN59570.1"/>
    <property type="gene ID" value="gene21616"/>
</dbReference>
<dbReference type="AlphaFoldDB" id="A0A072UTU9"/>
<keyword evidence="13" id="KW-1185">Reference proteome</keyword>
<dbReference type="HOGENOM" id="CLU_044914_0_0_1"/>
<sequence>MMNLLALSLFITSLTTASIFSPNPKQQPNTIVKEGHKVVVVEYDQDGYQNTKISILPEQQQTHQQDYTNMDSGFIENTKDRIKEAASVLPNMGQGISQDASSSHYNLHTPNAKNAKELICDAYGKCKHVMEKAKDKASETIDKKRDIVNSNKEAVKEVGNNVVDAVDNAKERVYDKANDVYDNVQEYTKGSLEKGKEMGQTFKEHVVHNVTEAKDGVKKFMSLSMERVESLMSLLNLLGFSSGYGMNVWITFVSSYVLSRVMPRQQFAVVQSKIYPVYFRAMGYCLLVALLGHVFGHGMRNNNGGGVMQSWNLLASLLTVFVNSVYLEPRATKLMFERMKIEKEEGRGREDVTTTTERSRTEEHQNSPDPKKTSTTTTVAAEGTESQTQRKEHDDAVRAKIMKLNNKLKKLNSYSSFLNILNLMSLTWHLVYLAQNVHQSC</sequence>
<keyword evidence="7" id="KW-0732">Signal</keyword>
<dbReference type="EMBL" id="CM001220">
    <property type="protein sequence ID" value="KEH29295.1"/>
    <property type="molecule type" value="Genomic_DNA"/>
</dbReference>
<feature type="domain" description="TMEM205-like" evidence="8">
    <location>
        <begin position="239"/>
        <end position="339"/>
    </location>
</feature>
<evidence type="ECO:0000256" key="5">
    <source>
        <dbReference type="SAM" id="MobiDB-lite"/>
    </source>
</evidence>
<reference evidence="12" key="3">
    <citation type="submission" date="2015-04" db="UniProtKB">
        <authorList>
            <consortium name="EnsemblPlants"/>
        </authorList>
    </citation>
    <scope>IDENTIFICATION</scope>
    <source>
        <strain evidence="12">cv. Jemalong A17</strain>
    </source>
</reference>
<evidence type="ECO:0000256" key="7">
    <source>
        <dbReference type="SAM" id="SignalP"/>
    </source>
</evidence>
<dbReference type="Pfam" id="PF13664">
    <property type="entry name" value="DUF4149"/>
    <property type="match status" value="1"/>
</dbReference>
<keyword evidence="3 6" id="KW-1133">Transmembrane helix</keyword>
<dbReference type="PANTHER" id="PTHR47652:SF3">
    <property type="entry name" value="MITOCHONDRIAL IMPORT INNER MEMBRANE TRANSLOCASE SUBUNIT TIM44"/>
    <property type="match status" value="1"/>
</dbReference>
<feature type="chain" id="PRO_5014499951" evidence="7">
    <location>
        <begin position="18"/>
        <end position="441"/>
    </location>
</feature>
<evidence type="ECO:0000313" key="11">
    <source>
        <dbReference type="EMBL" id="RHN59570.1"/>
    </source>
</evidence>
<keyword evidence="4 6" id="KW-0472">Membrane</keyword>
<keyword evidence="2 6" id="KW-0812">Transmembrane</keyword>
<gene>
    <name evidence="12" type="primary">25491788</name>
    <name evidence="9" type="ordered locus">MTR_4g033230</name>
    <name evidence="10" type="ordered locus">MTR_4g033265</name>
    <name evidence="11" type="ORF">MtrunA17_Chr4g0014741</name>
</gene>
<feature type="transmembrane region" description="Helical" evidence="6">
    <location>
        <begin position="234"/>
        <end position="257"/>
    </location>
</feature>
<dbReference type="EMBL" id="CM001220">
    <property type="protein sequence ID" value="KEH29297.1"/>
    <property type="molecule type" value="Genomic_DNA"/>
</dbReference>
<reference evidence="11" key="4">
    <citation type="journal article" date="2018" name="Nat. Plants">
        <title>Whole-genome landscape of Medicago truncatula symbiotic genes.</title>
        <authorList>
            <person name="Pecrix Y."/>
            <person name="Gamas P."/>
            <person name="Carrere S."/>
        </authorList>
    </citation>
    <scope>NUCLEOTIDE SEQUENCE</scope>
    <source>
        <tissue evidence="11">Leaves</tissue>
    </source>
</reference>
<protein>
    <submittedName>
        <fullName evidence="9">Late embryogenesis abundant protein (LEA) family protein</fullName>
    </submittedName>
</protein>
<reference evidence="9 13" key="2">
    <citation type="journal article" date="2014" name="BMC Genomics">
        <title>An improved genome release (version Mt4.0) for the model legume Medicago truncatula.</title>
        <authorList>
            <person name="Tang H."/>
            <person name="Krishnakumar V."/>
            <person name="Bidwell S."/>
            <person name="Rosen B."/>
            <person name="Chan A."/>
            <person name="Zhou S."/>
            <person name="Gentzbittel L."/>
            <person name="Childs K.L."/>
            <person name="Yandell M."/>
            <person name="Gundlach H."/>
            <person name="Mayer K.F."/>
            <person name="Schwartz D.C."/>
            <person name="Town C.D."/>
        </authorList>
    </citation>
    <scope>GENOME REANNOTATION</scope>
    <source>
        <strain evidence="9">A17</strain>
        <strain evidence="12 13">cv. Jemalong A17</strain>
    </source>
</reference>